<gene>
    <name evidence="1" type="ORF">SAMN05421659_10987</name>
</gene>
<dbReference type="EMBL" id="FOJI01000009">
    <property type="protein sequence ID" value="SEW30798.1"/>
    <property type="molecule type" value="Genomic_DNA"/>
</dbReference>
<evidence type="ECO:0000313" key="1">
    <source>
        <dbReference type="EMBL" id="SEW30798.1"/>
    </source>
</evidence>
<reference evidence="1 2" key="1">
    <citation type="submission" date="2016-10" db="EMBL/GenBank/DDBJ databases">
        <authorList>
            <person name="de Groot N.N."/>
        </authorList>
    </citation>
    <scope>NUCLEOTIDE SEQUENCE [LARGE SCALE GENOMIC DNA]</scope>
    <source>
        <strain evidence="1 2">DSM 9179</strain>
    </source>
</reference>
<dbReference type="AlphaFoldDB" id="A0A1I0QUY9"/>
<evidence type="ECO:0000313" key="2">
    <source>
        <dbReference type="Proteomes" id="UP000199701"/>
    </source>
</evidence>
<sequence>MKNTLFVRGKGFDNENKKKMFTTVACLISKALRLYKLEMHKLEMHKLEIHKLELHKLEIHRKMHRNEDNYGKQ</sequence>
<dbReference type="STRING" id="99656.SAMN05421659_10987"/>
<accession>A0A1I0QUY9</accession>
<dbReference type="Proteomes" id="UP000199701">
    <property type="component" value="Unassembled WGS sequence"/>
</dbReference>
<keyword evidence="2" id="KW-1185">Reference proteome</keyword>
<protein>
    <submittedName>
        <fullName evidence="1">Uncharacterized protein</fullName>
    </submittedName>
</protein>
<proteinExistence type="predicted"/>
<dbReference type="RefSeq" id="WP_139197276.1">
    <property type="nucleotide sequence ID" value="NZ_FOJI01000009.1"/>
</dbReference>
<organism evidence="1 2">
    <name type="scientific">[Clostridium] fimetarium</name>
    <dbReference type="NCBI Taxonomy" id="99656"/>
    <lineage>
        <taxon>Bacteria</taxon>
        <taxon>Bacillati</taxon>
        <taxon>Bacillota</taxon>
        <taxon>Clostridia</taxon>
        <taxon>Lachnospirales</taxon>
        <taxon>Lachnospiraceae</taxon>
    </lineage>
</organism>
<name>A0A1I0QUY9_9FIRM</name>